<sequence length="219" mass="22388">MDDDDVTRDGLPRFLDLEHDDTDSSAAEPEPQRSPTVLLASGGVALLLVIGLVVAALLSGGEEPARSPSPAARRATGPVVPTVSAPPSPEASPTPSPSPGSARPSRTRNSPTPTRTASTTPPATTTSASVRLSPASYEGPCLFGSESPVATVTIRVSRPGTRVAYSVGGREFTGTAQGTTYSRDVKVQIPRRSGSHTVALNVSAPSTASGSATFVVKCR</sequence>
<reference evidence="3" key="1">
    <citation type="submission" date="2021-04" db="EMBL/GenBank/DDBJ databases">
        <title>Biosynthetic gene clusters of Dactylosporangioum roseum.</title>
        <authorList>
            <person name="Hartkoorn R.C."/>
            <person name="Beaudoing E."/>
            <person name="Hot D."/>
            <person name="Moureu S."/>
        </authorList>
    </citation>
    <scope>NUCLEOTIDE SEQUENCE</scope>
    <source>
        <strain evidence="3">NRRL B-16295</strain>
    </source>
</reference>
<feature type="compositionally biased region" description="Low complexity" evidence="1">
    <location>
        <begin position="61"/>
        <end position="83"/>
    </location>
</feature>
<accession>A0ABY5Z2U8</accession>
<dbReference type="RefSeq" id="WP_260724419.1">
    <property type="nucleotide sequence ID" value="NZ_BAAABS010000082.1"/>
</dbReference>
<dbReference type="EMBL" id="CP073721">
    <property type="protein sequence ID" value="UWZ35073.1"/>
    <property type="molecule type" value="Genomic_DNA"/>
</dbReference>
<feature type="compositionally biased region" description="Basic and acidic residues" evidence="1">
    <location>
        <begin position="7"/>
        <end position="17"/>
    </location>
</feature>
<feature type="region of interest" description="Disordered" evidence="1">
    <location>
        <begin position="1"/>
        <end position="35"/>
    </location>
</feature>
<name>A0ABY5Z2U8_9ACTN</name>
<keyword evidence="4" id="KW-1185">Reference proteome</keyword>
<feature type="transmembrane region" description="Helical" evidence="2">
    <location>
        <begin position="37"/>
        <end position="58"/>
    </location>
</feature>
<feature type="region of interest" description="Disordered" evidence="1">
    <location>
        <begin position="61"/>
        <end position="131"/>
    </location>
</feature>
<evidence type="ECO:0000313" key="3">
    <source>
        <dbReference type="EMBL" id="UWZ35073.1"/>
    </source>
</evidence>
<dbReference type="Proteomes" id="UP001058271">
    <property type="component" value="Chromosome"/>
</dbReference>
<protein>
    <submittedName>
        <fullName evidence="3">Uncharacterized protein</fullName>
    </submittedName>
</protein>
<organism evidence="3 4">
    <name type="scientific">Dactylosporangium roseum</name>
    <dbReference type="NCBI Taxonomy" id="47989"/>
    <lineage>
        <taxon>Bacteria</taxon>
        <taxon>Bacillati</taxon>
        <taxon>Actinomycetota</taxon>
        <taxon>Actinomycetes</taxon>
        <taxon>Micromonosporales</taxon>
        <taxon>Micromonosporaceae</taxon>
        <taxon>Dactylosporangium</taxon>
    </lineage>
</organism>
<proteinExistence type="predicted"/>
<keyword evidence="2" id="KW-0472">Membrane</keyword>
<evidence type="ECO:0000313" key="4">
    <source>
        <dbReference type="Proteomes" id="UP001058271"/>
    </source>
</evidence>
<evidence type="ECO:0000256" key="1">
    <source>
        <dbReference type="SAM" id="MobiDB-lite"/>
    </source>
</evidence>
<feature type="compositionally biased region" description="Low complexity" evidence="1">
    <location>
        <begin position="99"/>
        <end position="129"/>
    </location>
</feature>
<feature type="compositionally biased region" description="Pro residues" evidence="1">
    <location>
        <begin position="84"/>
        <end position="98"/>
    </location>
</feature>
<evidence type="ECO:0000256" key="2">
    <source>
        <dbReference type="SAM" id="Phobius"/>
    </source>
</evidence>
<gene>
    <name evidence="3" type="ORF">Drose_28500</name>
</gene>
<keyword evidence="2" id="KW-0812">Transmembrane</keyword>
<keyword evidence="2" id="KW-1133">Transmembrane helix</keyword>